<accession>A0ACB8YQV3</accession>
<gene>
    <name evidence="1" type="ORF">L1987_81590</name>
</gene>
<evidence type="ECO:0000313" key="2">
    <source>
        <dbReference type="Proteomes" id="UP001056120"/>
    </source>
</evidence>
<protein>
    <submittedName>
        <fullName evidence="1">Uncharacterized protein</fullName>
    </submittedName>
</protein>
<dbReference type="EMBL" id="CM042044">
    <property type="protein sequence ID" value="KAI3687887.1"/>
    <property type="molecule type" value="Genomic_DNA"/>
</dbReference>
<reference evidence="1 2" key="2">
    <citation type="journal article" date="2022" name="Mol. Ecol. Resour.">
        <title>The genomes of chicory, endive, great burdock and yacon provide insights into Asteraceae paleo-polyploidization history and plant inulin production.</title>
        <authorList>
            <person name="Fan W."/>
            <person name="Wang S."/>
            <person name="Wang H."/>
            <person name="Wang A."/>
            <person name="Jiang F."/>
            <person name="Liu H."/>
            <person name="Zhao H."/>
            <person name="Xu D."/>
            <person name="Zhang Y."/>
        </authorList>
    </citation>
    <scope>NUCLEOTIDE SEQUENCE [LARGE SCALE GENOMIC DNA]</scope>
    <source>
        <strain evidence="2">cv. Yunnan</strain>
        <tissue evidence="1">Leaves</tissue>
    </source>
</reference>
<sequence>MMKDLDFIIFTWCRFDQSPVSHHALTPPQGSVPGVIGLCGRWSRPYYRHTKKADFISPPAAHCILSPITSLGIISCLRFFFSRFHFLIAKEQNCEF</sequence>
<reference evidence="2" key="1">
    <citation type="journal article" date="2022" name="Mol. Ecol. Resour.">
        <title>The genomes of chicory, endive, great burdock and yacon provide insights into Asteraceae palaeo-polyploidization history and plant inulin production.</title>
        <authorList>
            <person name="Fan W."/>
            <person name="Wang S."/>
            <person name="Wang H."/>
            <person name="Wang A."/>
            <person name="Jiang F."/>
            <person name="Liu H."/>
            <person name="Zhao H."/>
            <person name="Xu D."/>
            <person name="Zhang Y."/>
        </authorList>
    </citation>
    <scope>NUCLEOTIDE SEQUENCE [LARGE SCALE GENOMIC DNA]</scope>
    <source>
        <strain evidence="2">cv. Yunnan</strain>
    </source>
</reference>
<keyword evidence="2" id="KW-1185">Reference proteome</keyword>
<organism evidence="1 2">
    <name type="scientific">Smallanthus sonchifolius</name>
    <dbReference type="NCBI Taxonomy" id="185202"/>
    <lineage>
        <taxon>Eukaryota</taxon>
        <taxon>Viridiplantae</taxon>
        <taxon>Streptophyta</taxon>
        <taxon>Embryophyta</taxon>
        <taxon>Tracheophyta</taxon>
        <taxon>Spermatophyta</taxon>
        <taxon>Magnoliopsida</taxon>
        <taxon>eudicotyledons</taxon>
        <taxon>Gunneridae</taxon>
        <taxon>Pentapetalae</taxon>
        <taxon>asterids</taxon>
        <taxon>campanulids</taxon>
        <taxon>Asterales</taxon>
        <taxon>Asteraceae</taxon>
        <taxon>Asteroideae</taxon>
        <taxon>Heliantheae alliance</taxon>
        <taxon>Millerieae</taxon>
        <taxon>Smallanthus</taxon>
    </lineage>
</organism>
<dbReference type="Proteomes" id="UP001056120">
    <property type="component" value="Linkage Group LG27"/>
</dbReference>
<evidence type="ECO:0000313" key="1">
    <source>
        <dbReference type="EMBL" id="KAI3687887.1"/>
    </source>
</evidence>
<comment type="caution">
    <text evidence="1">The sequence shown here is derived from an EMBL/GenBank/DDBJ whole genome shotgun (WGS) entry which is preliminary data.</text>
</comment>
<proteinExistence type="predicted"/>
<name>A0ACB8YQV3_9ASTR</name>